<name>A0A2Z2NX38_9GAMM</name>
<evidence type="ECO:0000313" key="1">
    <source>
        <dbReference type="EMBL" id="ASJ75803.1"/>
    </source>
</evidence>
<organism evidence="1 2">
    <name type="scientific">Granulosicoccus antarcticus IMCC3135</name>
    <dbReference type="NCBI Taxonomy" id="1192854"/>
    <lineage>
        <taxon>Bacteria</taxon>
        <taxon>Pseudomonadati</taxon>
        <taxon>Pseudomonadota</taxon>
        <taxon>Gammaproteobacteria</taxon>
        <taxon>Chromatiales</taxon>
        <taxon>Granulosicoccaceae</taxon>
        <taxon>Granulosicoccus</taxon>
    </lineage>
</organism>
<dbReference type="EMBL" id="CP018632">
    <property type="protein sequence ID" value="ASJ75803.1"/>
    <property type="molecule type" value="Genomic_DNA"/>
</dbReference>
<dbReference type="Proteomes" id="UP000250079">
    <property type="component" value="Chromosome"/>
</dbReference>
<reference evidence="1 2" key="1">
    <citation type="submission" date="2016-12" db="EMBL/GenBank/DDBJ databases">
        <authorList>
            <person name="Song W.-J."/>
            <person name="Kurnit D.M."/>
        </authorList>
    </citation>
    <scope>NUCLEOTIDE SEQUENCE [LARGE SCALE GENOMIC DNA]</scope>
    <source>
        <strain evidence="1 2">IMCC3135</strain>
    </source>
</reference>
<protein>
    <submittedName>
        <fullName evidence="1">Uncharacterized protein</fullName>
    </submittedName>
</protein>
<dbReference type="KEGG" id="gai:IMCC3135_28755"/>
<sequence>MFGEYDKNLFAVLTNDVSCLTRGETTGTLLAEYMEDHTSELLSLQLSIPAGQRLPPRPFLDVGFLYKQGRMKLISGGEL</sequence>
<proteinExistence type="predicted"/>
<evidence type="ECO:0000313" key="2">
    <source>
        <dbReference type="Proteomes" id="UP000250079"/>
    </source>
</evidence>
<accession>A0A2Z2NX38</accession>
<keyword evidence="2" id="KW-1185">Reference proteome</keyword>
<dbReference type="AlphaFoldDB" id="A0A2Z2NX38"/>
<gene>
    <name evidence="1" type="ORF">IMCC3135_28755</name>
</gene>